<dbReference type="PANTHER" id="PTHR11695:SF294">
    <property type="entry name" value="RETICULON-4-INTERACTING PROTEIN 1, MITOCHONDRIAL"/>
    <property type="match status" value="1"/>
</dbReference>
<dbReference type="InterPro" id="IPR050700">
    <property type="entry name" value="YIM1/Zinc_Alcohol_DH_Fams"/>
</dbReference>
<dbReference type="Gene3D" id="3.40.50.720">
    <property type="entry name" value="NAD(P)-binding Rossmann-like Domain"/>
    <property type="match status" value="1"/>
</dbReference>
<dbReference type="InterPro" id="IPR013154">
    <property type="entry name" value="ADH-like_N"/>
</dbReference>
<dbReference type="SMART" id="SM00829">
    <property type="entry name" value="PKS_ER"/>
    <property type="match status" value="1"/>
</dbReference>
<keyword evidence="2" id="KW-1133">Transmembrane helix</keyword>
<sequence length="346" mass="36304">MTQQTTGVSPLSNPQADFDHPGPLPTTMKAAVIDSTGSPEVLHTAEIALPVRISAEVLVKVAAAGVNPIDAKTRAGKGASAAIASYPYVLGQDFSGVVIETPYESHPLKPGDEVYGMLSAPRGLGAYAEYVSAPSMQLCKKPARLSLVEAAAVPVAALTAWGMVVDVAKAHEGQRMLILAGSGGVGHFAVQFAAYFGAYVIATSSSRNSSWLHELGAAEVIDYASTRFEHEVSNVDVVIDLIGNTIDNTGTRALQTLRPGGLLVNAPSGSWPGLIEDARTLGLRATTYKVSPDASTLTVIARLINSGDVHVHVDEIFTLDHAADAHRRIEEGHTRGKLVISVAEQV</sequence>
<dbReference type="CDD" id="cd05289">
    <property type="entry name" value="MDR_like_2"/>
    <property type="match status" value="1"/>
</dbReference>
<dbReference type="InterPro" id="IPR011032">
    <property type="entry name" value="GroES-like_sf"/>
</dbReference>
<feature type="transmembrane region" description="Helical" evidence="2">
    <location>
        <begin position="145"/>
        <end position="164"/>
    </location>
</feature>
<evidence type="ECO:0000259" key="3">
    <source>
        <dbReference type="SMART" id="SM00829"/>
    </source>
</evidence>
<organism evidence="4 5">
    <name type="scientific">Subtercola frigoramans</name>
    <dbReference type="NCBI Taxonomy" id="120298"/>
    <lineage>
        <taxon>Bacteria</taxon>
        <taxon>Bacillati</taxon>
        <taxon>Actinomycetota</taxon>
        <taxon>Actinomycetes</taxon>
        <taxon>Micrococcales</taxon>
        <taxon>Microbacteriaceae</taxon>
        <taxon>Subtercola</taxon>
    </lineage>
</organism>
<comment type="caution">
    <text evidence="4">The sequence shown here is derived from an EMBL/GenBank/DDBJ whole genome shotgun (WGS) entry which is preliminary data.</text>
</comment>
<dbReference type="EMBL" id="JAFBBU010000001">
    <property type="protein sequence ID" value="MBM7471034.1"/>
    <property type="molecule type" value="Genomic_DNA"/>
</dbReference>
<gene>
    <name evidence="4" type="ORF">JOE66_000668</name>
</gene>
<evidence type="ECO:0000256" key="2">
    <source>
        <dbReference type="SAM" id="Phobius"/>
    </source>
</evidence>
<dbReference type="Proteomes" id="UP000776164">
    <property type="component" value="Unassembled WGS sequence"/>
</dbReference>
<keyword evidence="2" id="KW-0472">Membrane</keyword>
<proteinExistence type="predicted"/>
<feature type="region of interest" description="Disordered" evidence="1">
    <location>
        <begin position="1"/>
        <end position="25"/>
    </location>
</feature>
<evidence type="ECO:0000256" key="1">
    <source>
        <dbReference type="SAM" id="MobiDB-lite"/>
    </source>
</evidence>
<feature type="compositionally biased region" description="Polar residues" evidence="1">
    <location>
        <begin position="1"/>
        <end position="15"/>
    </location>
</feature>
<protein>
    <submittedName>
        <fullName evidence="4">NADPH:quinone reductase-like Zn-dependent oxidoreductase</fullName>
    </submittedName>
</protein>
<dbReference type="PANTHER" id="PTHR11695">
    <property type="entry name" value="ALCOHOL DEHYDROGENASE RELATED"/>
    <property type="match status" value="1"/>
</dbReference>
<name>A0ABS2L1X1_9MICO</name>
<dbReference type="SUPFAM" id="SSF51735">
    <property type="entry name" value="NAD(P)-binding Rossmann-fold domains"/>
    <property type="match status" value="1"/>
</dbReference>
<reference evidence="4 5" key="1">
    <citation type="submission" date="2021-01" db="EMBL/GenBank/DDBJ databases">
        <title>Sequencing the genomes of 1000 actinobacteria strains.</title>
        <authorList>
            <person name="Klenk H.-P."/>
        </authorList>
    </citation>
    <scope>NUCLEOTIDE SEQUENCE [LARGE SCALE GENOMIC DNA]</scope>
    <source>
        <strain evidence="4 5">DSM 13057</strain>
    </source>
</reference>
<keyword evidence="5" id="KW-1185">Reference proteome</keyword>
<dbReference type="Pfam" id="PF13602">
    <property type="entry name" value="ADH_zinc_N_2"/>
    <property type="match status" value="1"/>
</dbReference>
<dbReference type="SUPFAM" id="SSF50129">
    <property type="entry name" value="GroES-like"/>
    <property type="match status" value="1"/>
</dbReference>
<evidence type="ECO:0000313" key="5">
    <source>
        <dbReference type="Proteomes" id="UP000776164"/>
    </source>
</evidence>
<dbReference type="Pfam" id="PF08240">
    <property type="entry name" value="ADH_N"/>
    <property type="match status" value="1"/>
</dbReference>
<dbReference type="InterPro" id="IPR036291">
    <property type="entry name" value="NAD(P)-bd_dom_sf"/>
</dbReference>
<accession>A0ABS2L1X1</accession>
<evidence type="ECO:0000313" key="4">
    <source>
        <dbReference type="EMBL" id="MBM7471034.1"/>
    </source>
</evidence>
<keyword evidence="2" id="KW-0812">Transmembrane</keyword>
<feature type="domain" description="Enoyl reductase (ER)" evidence="3">
    <location>
        <begin position="37"/>
        <end position="340"/>
    </location>
</feature>
<dbReference type="Gene3D" id="3.90.180.10">
    <property type="entry name" value="Medium-chain alcohol dehydrogenases, catalytic domain"/>
    <property type="match status" value="1"/>
</dbReference>
<dbReference type="RefSeq" id="WP_307827030.1">
    <property type="nucleotide sequence ID" value="NZ_BAAAHT010000017.1"/>
</dbReference>
<feature type="transmembrane region" description="Helical" evidence="2">
    <location>
        <begin position="176"/>
        <end position="202"/>
    </location>
</feature>
<dbReference type="InterPro" id="IPR020843">
    <property type="entry name" value="ER"/>
</dbReference>